<proteinExistence type="predicted"/>
<feature type="domain" description="C-type lectin" evidence="1">
    <location>
        <begin position="117"/>
        <end position="223"/>
    </location>
</feature>
<dbReference type="InterPro" id="IPR001304">
    <property type="entry name" value="C-type_lectin-like"/>
</dbReference>
<evidence type="ECO:0000313" key="3">
    <source>
        <dbReference type="Proteomes" id="UP001591681"/>
    </source>
</evidence>
<dbReference type="EMBL" id="JBHFQA010000004">
    <property type="protein sequence ID" value="KAL2099669.1"/>
    <property type="molecule type" value="Genomic_DNA"/>
</dbReference>
<dbReference type="PANTHER" id="PTHR45784">
    <property type="entry name" value="C-TYPE LECTIN DOMAIN FAMILY 20 MEMBER A-RELATED"/>
    <property type="match status" value="1"/>
</dbReference>
<evidence type="ECO:0000313" key="2">
    <source>
        <dbReference type="EMBL" id="KAL2099669.1"/>
    </source>
</evidence>
<protein>
    <recommendedName>
        <fullName evidence="1">C-type lectin domain-containing protein</fullName>
    </recommendedName>
</protein>
<dbReference type="AlphaFoldDB" id="A0ABD1KKG1"/>
<comment type="caution">
    <text evidence="2">The sequence shown here is derived from an EMBL/GenBank/DDBJ whole genome shotgun (WGS) entry which is preliminary data.</text>
</comment>
<dbReference type="InterPro" id="IPR016186">
    <property type="entry name" value="C-type_lectin-like/link_sf"/>
</dbReference>
<dbReference type="SUPFAM" id="SSF56436">
    <property type="entry name" value="C-type lectin-like"/>
    <property type="match status" value="2"/>
</dbReference>
<dbReference type="InterPro" id="IPR016187">
    <property type="entry name" value="CTDL_fold"/>
</dbReference>
<evidence type="ECO:0000259" key="1">
    <source>
        <dbReference type="PROSITE" id="PS50041"/>
    </source>
</evidence>
<dbReference type="Pfam" id="PF00059">
    <property type="entry name" value="Lectin_C"/>
    <property type="match status" value="2"/>
</dbReference>
<keyword evidence="3" id="KW-1185">Reference proteome</keyword>
<dbReference type="PANTHER" id="PTHR45784:SF3">
    <property type="entry name" value="C-TYPE LECTIN DOMAIN FAMILY 4 MEMBER K-LIKE-RELATED"/>
    <property type="match status" value="1"/>
</dbReference>
<sequence length="353" mass="40659">MLVNVRRIDRDLEGSRPFTQQVCRRLTPGAATHLPLIGQQMLLGSERSLELLSPPVLPTQRGWVSPQPSAPWAQRLERVTFVNMEMIIPTLALLALSVPASGRWDTEQCSSNKSFICYSEDNNLLNYTDEPKTWSEAQDYCRKKFTDLVSIRSEEENDKVHKTQVNTGSSWIGLFGDKWDWSDGGRSGYRNWDRSEAVGPVGALISGKWMQLNNSTVKPSFCYKAHIHISDYRMTWEQSLNYCRKCNGLLTIETLKEQRVVEAFLRRHGVSEPVWVGLKRGGLLGYSMWVDGDRVRWSHTEYCKKTHVYGPLKFTEHHRWWTDINCQFRLRALCFQPSPNDKHCLQNTSKGAF</sequence>
<feature type="domain" description="C-type lectin" evidence="1">
    <location>
        <begin position="218"/>
        <end position="335"/>
    </location>
</feature>
<accession>A0ABD1KKG1</accession>
<dbReference type="SMART" id="SM00034">
    <property type="entry name" value="CLECT"/>
    <property type="match status" value="1"/>
</dbReference>
<dbReference type="Gene3D" id="3.10.100.10">
    <property type="entry name" value="Mannose-Binding Protein A, subunit A"/>
    <property type="match status" value="2"/>
</dbReference>
<organism evidence="2 3">
    <name type="scientific">Coilia grayii</name>
    <name type="common">Gray's grenadier anchovy</name>
    <dbReference type="NCBI Taxonomy" id="363190"/>
    <lineage>
        <taxon>Eukaryota</taxon>
        <taxon>Metazoa</taxon>
        <taxon>Chordata</taxon>
        <taxon>Craniata</taxon>
        <taxon>Vertebrata</taxon>
        <taxon>Euteleostomi</taxon>
        <taxon>Actinopterygii</taxon>
        <taxon>Neopterygii</taxon>
        <taxon>Teleostei</taxon>
        <taxon>Clupei</taxon>
        <taxon>Clupeiformes</taxon>
        <taxon>Clupeoidei</taxon>
        <taxon>Engraulidae</taxon>
        <taxon>Coilinae</taxon>
        <taxon>Coilia</taxon>
    </lineage>
</organism>
<gene>
    <name evidence="2" type="ORF">ACEWY4_004063</name>
</gene>
<dbReference type="CDD" id="cd00037">
    <property type="entry name" value="CLECT"/>
    <property type="match status" value="1"/>
</dbReference>
<reference evidence="2 3" key="1">
    <citation type="submission" date="2024-09" db="EMBL/GenBank/DDBJ databases">
        <title>A chromosome-level genome assembly of Gray's grenadier anchovy, Coilia grayii.</title>
        <authorList>
            <person name="Fu Z."/>
        </authorList>
    </citation>
    <scope>NUCLEOTIDE SEQUENCE [LARGE SCALE GENOMIC DNA]</scope>
    <source>
        <strain evidence="2">G4</strain>
        <tissue evidence="2">Muscle</tissue>
    </source>
</reference>
<name>A0ABD1KKG1_9TELE</name>
<dbReference type="Proteomes" id="UP001591681">
    <property type="component" value="Unassembled WGS sequence"/>
</dbReference>
<dbReference type="PROSITE" id="PS50041">
    <property type="entry name" value="C_TYPE_LECTIN_2"/>
    <property type="match status" value="2"/>
</dbReference>